<keyword evidence="3" id="KW-1185">Reference proteome</keyword>
<feature type="region of interest" description="Disordered" evidence="1">
    <location>
        <begin position="1"/>
        <end position="29"/>
    </location>
</feature>
<reference evidence="2" key="1">
    <citation type="submission" date="2023-06" db="EMBL/GenBank/DDBJ databases">
        <title>Genome-scale phylogeny and comparative genomics of the fungal order Sordariales.</title>
        <authorList>
            <consortium name="Lawrence Berkeley National Laboratory"/>
            <person name="Hensen N."/>
            <person name="Bonometti L."/>
            <person name="Westerberg I."/>
            <person name="Brannstrom I.O."/>
            <person name="Guillou S."/>
            <person name="Cros-Aarteil S."/>
            <person name="Calhoun S."/>
            <person name="Haridas S."/>
            <person name="Kuo A."/>
            <person name="Mondo S."/>
            <person name="Pangilinan J."/>
            <person name="Riley R."/>
            <person name="Labutti K."/>
            <person name="Andreopoulos B."/>
            <person name="Lipzen A."/>
            <person name="Chen C."/>
            <person name="Yanf M."/>
            <person name="Daum C."/>
            <person name="Ng V."/>
            <person name="Clum A."/>
            <person name="Steindorff A."/>
            <person name="Ohm R."/>
            <person name="Martin F."/>
            <person name="Silar P."/>
            <person name="Natvig D."/>
            <person name="Lalanne C."/>
            <person name="Gautier V."/>
            <person name="Ament-Velasquez S.L."/>
            <person name="Kruys A."/>
            <person name="Hutchinson M.I."/>
            <person name="Powell A.J."/>
            <person name="Barry K."/>
            <person name="Miller A.N."/>
            <person name="Grigoriev I.V."/>
            <person name="Debuchy R."/>
            <person name="Gladieux P."/>
            <person name="Thoren M.H."/>
            <person name="Johannesson H."/>
        </authorList>
    </citation>
    <scope>NUCLEOTIDE SEQUENCE</scope>
    <source>
        <strain evidence="2">8032-3</strain>
    </source>
</reference>
<gene>
    <name evidence="2" type="ORF">QBC33DRAFT_210692</name>
</gene>
<evidence type="ECO:0000313" key="2">
    <source>
        <dbReference type="EMBL" id="KAK1763955.1"/>
    </source>
</evidence>
<dbReference type="RefSeq" id="XP_060280168.1">
    <property type="nucleotide sequence ID" value="XM_060422659.1"/>
</dbReference>
<feature type="compositionally biased region" description="Polar residues" evidence="1">
    <location>
        <begin position="1"/>
        <end position="19"/>
    </location>
</feature>
<name>A0AAJ0BT34_9PEZI</name>
<dbReference type="AlphaFoldDB" id="A0AAJ0BT34"/>
<dbReference type="EMBL" id="MU839023">
    <property type="protein sequence ID" value="KAK1763955.1"/>
    <property type="molecule type" value="Genomic_DNA"/>
</dbReference>
<evidence type="ECO:0000256" key="1">
    <source>
        <dbReference type="SAM" id="MobiDB-lite"/>
    </source>
</evidence>
<protein>
    <submittedName>
        <fullName evidence="2">Uncharacterized protein</fullName>
    </submittedName>
</protein>
<evidence type="ECO:0000313" key="3">
    <source>
        <dbReference type="Proteomes" id="UP001244011"/>
    </source>
</evidence>
<dbReference type="GeneID" id="85305846"/>
<comment type="caution">
    <text evidence="2">The sequence shown here is derived from an EMBL/GenBank/DDBJ whole genome shotgun (WGS) entry which is preliminary data.</text>
</comment>
<proteinExistence type="predicted"/>
<organism evidence="2 3">
    <name type="scientific">Phialemonium atrogriseum</name>
    <dbReference type="NCBI Taxonomy" id="1093897"/>
    <lineage>
        <taxon>Eukaryota</taxon>
        <taxon>Fungi</taxon>
        <taxon>Dikarya</taxon>
        <taxon>Ascomycota</taxon>
        <taxon>Pezizomycotina</taxon>
        <taxon>Sordariomycetes</taxon>
        <taxon>Sordariomycetidae</taxon>
        <taxon>Cephalothecales</taxon>
        <taxon>Cephalothecaceae</taxon>
        <taxon>Phialemonium</taxon>
    </lineage>
</organism>
<dbReference type="Proteomes" id="UP001244011">
    <property type="component" value="Unassembled WGS sequence"/>
</dbReference>
<accession>A0AAJ0BT34</accession>
<sequence length="166" mass="18272">MPPQAAPTNNGLPSPSSPANIKDSIDREKAQKAQTSILEKWSLASLHEILPRDLNPPFWGKNLLVSLLTLAGQKPLDQAKTLLLDQIKRRLHDTSSLRRLPVNQSEFLTIGDVHAILESLTADKVSSDSEPVAELSVSAGPRQLILFPPSFFFVLVTHARSDQPRL</sequence>